<evidence type="ECO:0000256" key="4">
    <source>
        <dbReference type="ARBA" id="ARBA00023139"/>
    </source>
</evidence>
<gene>
    <name evidence="7" type="ORF">GCM10011354_04480</name>
</gene>
<evidence type="ECO:0000256" key="1">
    <source>
        <dbReference type="ARBA" id="ARBA00022475"/>
    </source>
</evidence>
<keyword evidence="8" id="KW-1185">Reference proteome</keyword>
<protein>
    <submittedName>
        <fullName evidence="7">ABC transporter substrate-binding protein</fullName>
    </submittedName>
</protein>
<keyword evidence="4" id="KW-0564">Palmitate</keyword>
<keyword evidence="2 6" id="KW-0732">Signal</keyword>
<accession>A0A8J3AAW2</accession>
<feature type="signal peptide" evidence="6">
    <location>
        <begin position="1"/>
        <end position="23"/>
    </location>
</feature>
<dbReference type="CDD" id="cd13585">
    <property type="entry name" value="PBP2_TMBP_like"/>
    <property type="match status" value="1"/>
</dbReference>
<dbReference type="Proteomes" id="UP000650511">
    <property type="component" value="Unassembled WGS sequence"/>
</dbReference>
<dbReference type="SUPFAM" id="SSF53850">
    <property type="entry name" value="Periplasmic binding protein-like II"/>
    <property type="match status" value="1"/>
</dbReference>
<keyword evidence="3" id="KW-0472">Membrane</keyword>
<evidence type="ECO:0000256" key="5">
    <source>
        <dbReference type="ARBA" id="ARBA00023288"/>
    </source>
</evidence>
<proteinExistence type="predicted"/>
<dbReference type="InterPro" id="IPR050490">
    <property type="entry name" value="Bact_solute-bd_prot1"/>
</dbReference>
<comment type="caution">
    <text evidence="7">The sequence shown here is derived from an EMBL/GenBank/DDBJ whole genome shotgun (WGS) entry which is preliminary data.</text>
</comment>
<reference evidence="7" key="2">
    <citation type="submission" date="2020-09" db="EMBL/GenBank/DDBJ databases">
        <authorList>
            <person name="Sun Q."/>
            <person name="Zhou Y."/>
        </authorList>
    </citation>
    <scope>NUCLEOTIDE SEQUENCE</scope>
    <source>
        <strain evidence="7">CGMCC 1.14988</strain>
    </source>
</reference>
<evidence type="ECO:0000256" key="3">
    <source>
        <dbReference type="ARBA" id="ARBA00023136"/>
    </source>
</evidence>
<keyword evidence="1" id="KW-1003">Cell membrane</keyword>
<dbReference type="PROSITE" id="PS51257">
    <property type="entry name" value="PROKAR_LIPOPROTEIN"/>
    <property type="match status" value="1"/>
</dbReference>
<reference evidence="7" key="1">
    <citation type="journal article" date="2014" name="Int. J. Syst. Evol. Microbiol.">
        <title>Complete genome sequence of Corynebacterium casei LMG S-19264T (=DSM 44701T), isolated from a smear-ripened cheese.</title>
        <authorList>
            <consortium name="US DOE Joint Genome Institute (JGI-PGF)"/>
            <person name="Walter F."/>
            <person name="Albersmeier A."/>
            <person name="Kalinowski J."/>
            <person name="Ruckert C."/>
        </authorList>
    </citation>
    <scope>NUCLEOTIDE SEQUENCE</scope>
    <source>
        <strain evidence="7">CGMCC 1.14988</strain>
    </source>
</reference>
<dbReference type="PANTHER" id="PTHR43649">
    <property type="entry name" value="ARABINOSE-BINDING PROTEIN-RELATED"/>
    <property type="match status" value="1"/>
</dbReference>
<feature type="chain" id="PRO_5038467417" evidence="6">
    <location>
        <begin position="24"/>
        <end position="438"/>
    </location>
</feature>
<evidence type="ECO:0000313" key="7">
    <source>
        <dbReference type="EMBL" id="GGI03528.1"/>
    </source>
</evidence>
<keyword evidence="5" id="KW-0449">Lipoprotein</keyword>
<evidence type="ECO:0000256" key="6">
    <source>
        <dbReference type="SAM" id="SignalP"/>
    </source>
</evidence>
<dbReference type="InterPro" id="IPR006059">
    <property type="entry name" value="SBP"/>
</dbReference>
<evidence type="ECO:0000313" key="8">
    <source>
        <dbReference type="Proteomes" id="UP000650511"/>
    </source>
</evidence>
<evidence type="ECO:0000256" key="2">
    <source>
        <dbReference type="ARBA" id="ARBA00022729"/>
    </source>
</evidence>
<dbReference type="EMBL" id="BMHA01000002">
    <property type="protein sequence ID" value="GGI03528.1"/>
    <property type="molecule type" value="Genomic_DNA"/>
</dbReference>
<dbReference type="AlphaFoldDB" id="A0A8J3AAW2"/>
<name>A0A8J3AAW2_9ACTN</name>
<organism evidence="7 8">
    <name type="scientific">Egicoccus halophilus</name>
    <dbReference type="NCBI Taxonomy" id="1670830"/>
    <lineage>
        <taxon>Bacteria</taxon>
        <taxon>Bacillati</taxon>
        <taxon>Actinomycetota</taxon>
        <taxon>Nitriliruptoria</taxon>
        <taxon>Egicoccales</taxon>
        <taxon>Egicoccaceae</taxon>
        <taxon>Egicoccus</taxon>
    </lineage>
</organism>
<dbReference type="Gene3D" id="3.40.190.10">
    <property type="entry name" value="Periplasmic binding protein-like II"/>
    <property type="match status" value="1"/>
</dbReference>
<dbReference type="PANTHER" id="PTHR43649:SF33">
    <property type="entry name" value="POLYGALACTURONAN_RHAMNOGALACTURONAN-BINDING PROTEIN YTCQ"/>
    <property type="match status" value="1"/>
</dbReference>
<sequence>MHRRRRYALLAATALVAAACGNGGDGGEQIETADTPAEDLEANITVWAWNVAAGALDGLVPAFNEEYPNVQVTVEDIGRLDVYDRLTVGLEAGTGLPDVVAIETDRMPTFVNAHPQGFVDLGPLGADEHVDDLSPSQLPQSEGPDGELFSIPWDGGPAAVFYRTDLFEEAGVDADSIETWDDYLAAGEQILEATGTPLLSIDMPSDDGMFRTFTQQQGSFYFDENGDVAVASDEAVRTMTFLQDLAEAGLVSNDAGWDGLVTANISGEVASQPNGVWWSGTLEDEASDMAGQWGVFELPAPEAGGNRASNLGGSTLAVPAASENQEAAWRFVEFALLDAENQAYMLDEWGLFPSYLPSYDEPVFSEPRELFGGEPIFELFADTVEDIPEVNYTEDFSEAQEIVINAQADILLEGADPETRLQEAAELIASQTGRDVAE</sequence>
<dbReference type="Pfam" id="PF01547">
    <property type="entry name" value="SBP_bac_1"/>
    <property type="match status" value="1"/>
</dbReference>